<accession>A0A1F5S8B0</accession>
<keyword evidence="1" id="KW-1133">Transmembrane helix</keyword>
<sequence>MIKILCFSFCYICAAGFIRFAKTYPSTILIRVEEGFAYKNFVNLKLVFGICVLTMTTIPLIIIAGSFNQKNCYILIIMLLIGMFIAKINPLAFFVKKY</sequence>
<dbReference type="AlphaFoldDB" id="A0A1F5S8B0"/>
<dbReference type="EMBL" id="MFFS01000024">
    <property type="protein sequence ID" value="OGF22501.1"/>
    <property type="molecule type" value="Genomic_DNA"/>
</dbReference>
<keyword evidence="1" id="KW-0812">Transmembrane</keyword>
<feature type="transmembrane region" description="Helical" evidence="1">
    <location>
        <begin position="47"/>
        <end position="65"/>
    </location>
</feature>
<keyword evidence="1" id="KW-0472">Membrane</keyword>
<reference evidence="2 3" key="1">
    <citation type="journal article" date="2016" name="Nat. Commun.">
        <title>Thousands of microbial genomes shed light on interconnected biogeochemical processes in an aquifer system.</title>
        <authorList>
            <person name="Anantharaman K."/>
            <person name="Brown C.T."/>
            <person name="Hug L.A."/>
            <person name="Sharon I."/>
            <person name="Castelle C.J."/>
            <person name="Probst A.J."/>
            <person name="Thomas B.C."/>
            <person name="Singh A."/>
            <person name="Wilkins M.J."/>
            <person name="Karaoz U."/>
            <person name="Brodie E.L."/>
            <person name="Williams K.H."/>
            <person name="Hubbard S.S."/>
            <person name="Banfield J.F."/>
        </authorList>
    </citation>
    <scope>NUCLEOTIDE SEQUENCE [LARGE SCALE GENOMIC DNA]</scope>
</reference>
<feature type="transmembrane region" description="Helical" evidence="1">
    <location>
        <begin position="72"/>
        <end position="95"/>
    </location>
</feature>
<name>A0A1F5S8B0_9BACT</name>
<comment type="caution">
    <text evidence="2">The sequence shown here is derived from an EMBL/GenBank/DDBJ whole genome shotgun (WGS) entry which is preliminary data.</text>
</comment>
<gene>
    <name evidence="2" type="ORF">A2Y83_05555</name>
</gene>
<evidence type="ECO:0000256" key="1">
    <source>
        <dbReference type="SAM" id="Phobius"/>
    </source>
</evidence>
<organism evidence="2 3">
    <name type="scientific">Candidatus Falkowbacteria bacterium RBG_13_39_14</name>
    <dbReference type="NCBI Taxonomy" id="1797985"/>
    <lineage>
        <taxon>Bacteria</taxon>
        <taxon>Candidatus Falkowiibacteriota</taxon>
    </lineage>
</organism>
<dbReference type="Proteomes" id="UP000178323">
    <property type="component" value="Unassembled WGS sequence"/>
</dbReference>
<protein>
    <submittedName>
        <fullName evidence="2">Uncharacterized protein</fullName>
    </submittedName>
</protein>
<evidence type="ECO:0000313" key="2">
    <source>
        <dbReference type="EMBL" id="OGF22501.1"/>
    </source>
</evidence>
<proteinExistence type="predicted"/>
<evidence type="ECO:0000313" key="3">
    <source>
        <dbReference type="Proteomes" id="UP000178323"/>
    </source>
</evidence>